<name>A0A6A7C846_9PEZI</name>
<evidence type="ECO:0000313" key="10">
    <source>
        <dbReference type="Proteomes" id="UP000799421"/>
    </source>
</evidence>
<evidence type="ECO:0000256" key="3">
    <source>
        <dbReference type="ARBA" id="ARBA00022454"/>
    </source>
</evidence>
<keyword evidence="7" id="KW-0732">Signal</keyword>
<comment type="subcellular location">
    <subcellularLocation>
        <location evidence="2">Chromosome</location>
        <location evidence="2">Telomere</location>
    </subcellularLocation>
    <subcellularLocation>
        <location evidence="1">Nucleus</location>
    </subcellularLocation>
</comment>
<feature type="compositionally biased region" description="Polar residues" evidence="6">
    <location>
        <begin position="243"/>
        <end position="262"/>
    </location>
</feature>
<organism evidence="9 10">
    <name type="scientific">Piedraia hortae CBS 480.64</name>
    <dbReference type="NCBI Taxonomy" id="1314780"/>
    <lineage>
        <taxon>Eukaryota</taxon>
        <taxon>Fungi</taxon>
        <taxon>Dikarya</taxon>
        <taxon>Ascomycota</taxon>
        <taxon>Pezizomycotina</taxon>
        <taxon>Dothideomycetes</taxon>
        <taxon>Dothideomycetidae</taxon>
        <taxon>Capnodiales</taxon>
        <taxon>Piedraiaceae</taxon>
        <taxon>Piedraia</taxon>
    </lineage>
</organism>
<gene>
    <name evidence="9" type="ORF">K470DRAFT_255111</name>
</gene>
<evidence type="ECO:0000256" key="7">
    <source>
        <dbReference type="SAM" id="SignalP"/>
    </source>
</evidence>
<dbReference type="EMBL" id="MU005961">
    <property type="protein sequence ID" value="KAF2863407.1"/>
    <property type="molecule type" value="Genomic_DNA"/>
</dbReference>
<evidence type="ECO:0000256" key="5">
    <source>
        <dbReference type="ARBA" id="ARBA00023242"/>
    </source>
</evidence>
<keyword evidence="4" id="KW-0779">Telomere</keyword>
<dbReference type="GO" id="GO:0042162">
    <property type="term" value="F:telomeric DNA binding"/>
    <property type="evidence" value="ECO:0007669"/>
    <property type="project" value="InterPro"/>
</dbReference>
<dbReference type="GO" id="GO:0000781">
    <property type="term" value="C:chromosome, telomeric region"/>
    <property type="evidence" value="ECO:0007669"/>
    <property type="project" value="UniProtKB-SubCell"/>
</dbReference>
<dbReference type="GO" id="GO:0007004">
    <property type="term" value="P:telomere maintenance via telomerase"/>
    <property type="evidence" value="ECO:0007669"/>
    <property type="project" value="InterPro"/>
</dbReference>
<sequence>MAGKNSIRPWIASLLTTEIAAVYAWQDNGRRSRPSDSRFSFDGTAFKSEVQRSQVEEDYRAQLIKVVSATAPVKIMVSDGDASITAVLSPEAVKQLEEGLDEEVSQNIKNDIISVRNLSVISRIDGPSEDRFQIRIETLKYRKLVRATVGSPRHIHEFSFTQGLLRLVKAARNGAERETQPAARTGKRSKRDAEGSSQERQSPLKKQKLDLSSDSSGVEMIEPLTKKPTSGNLSEASRLRATPQATPQRQKVDQPRSSTRTSPVAAEKAARKKRPQLPTRDDDPLRTSPQKADRSSAAVPLSTTIEHPSGRQLELRYARQKIPENQKALLEKPASWYPPGAGRQFPMPNVPLEVLERFKNPAPSQAEELNPVPISQLEDDISGKSNLSWSPTGRSPKSANDLPPDSTASTPAAPRKNGVTPEGSPRFVSPGGTQESNGMGAMVPREFKPPQSAQNQQADGIIEQSKRVAPSRNAFAAAAKPASPNLHVLDWLEGFG</sequence>
<dbReference type="Proteomes" id="UP000799421">
    <property type="component" value="Unassembled WGS sequence"/>
</dbReference>
<dbReference type="InterPro" id="IPR019437">
    <property type="entry name" value="TPP1/Est3"/>
</dbReference>
<keyword evidence="5" id="KW-0539">Nucleus</keyword>
<evidence type="ECO:0000259" key="8">
    <source>
        <dbReference type="Pfam" id="PF10341"/>
    </source>
</evidence>
<feature type="signal peptide" evidence="7">
    <location>
        <begin position="1"/>
        <end position="24"/>
    </location>
</feature>
<protein>
    <recommendedName>
        <fullName evidence="8">Shelterin complex subunit TPP1/Est3 domain-containing protein</fullName>
    </recommendedName>
</protein>
<keyword evidence="10" id="KW-1185">Reference proteome</keyword>
<evidence type="ECO:0000256" key="4">
    <source>
        <dbReference type="ARBA" id="ARBA00022895"/>
    </source>
</evidence>
<dbReference type="OrthoDB" id="3538943at2759"/>
<evidence type="ECO:0000256" key="2">
    <source>
        <dbReference type="ARBA" id="ARBA00004574"/>
    </source>
</evidence>
<feature type="compositionally biased region" description="Polar residues" evidence="6">
    <location>
        <begin position="383"/>
        <end position="398"/>
    </location>
</feature>
<dbReference type="AlphaFoldDB" id="A0A6A7C846"/>
<feature type="region of interest" description="Disordered" evidence="6">
    <location>
        <begin position="356"/>
        <end position="467"/>
    </location>
</feature>
<feature type="chain" id="PRO_5025631998" description="Shelterin complex subunit TPP1/Est3 domain-containing protein" evidence="7">
    <location>
        <begin position="25"/>
        <end position="496"/>
    </location>
</feature>
<dbReference type="GO" id="GO:0005697">
    <property type="term" value="C:telomerase holoenzyme complex"/>
    <property type="evidence" value="ECO:0007669"/>
    <property type="project" value="InterPro"/>
</dbReference>
<dbReference type="Gene3D" id="2.40.50.960">
    <property type="match status" value="1"/>
</dbReference>
<feature type="region of interest" description="Disordered" evidence="6">
    <location>
        <begin position="172"/>
        <end position="312"/>
    </location>
</feature>
<dbReference type="Pfam" id="PF10341">
    <property type="entry name" value="TPP1"/>
    <property type="match status" value="1"/>
</dbReference>
<evidence type="ECO:0000256" key="6">
    <source>
        <dbReference type="SAM" id="MobiDB-lite"/>
    </source>
</evidence>
<feature type="compositionally biased region" description="Low complexity" evidence="6">
    <location>
        <begin position="403"/>
        <end position="414"/>
    </location>
</feature>
<evidence type="ECO:0000256" key="1">
    <source>
        <dbReference type="ARBA" id="ARBA00004123"/>
    </source>
</evidence>
<reference evidence="9" key="1">
    <citation type="journal article" date="2020" name="Stud. Mycol.">
        <title>101 Dothideomycetes genomes: a test case for predicting lifestyles and emergence of pathogens.</title>
        <authorList>
            <person name="Haridas S."/>
            <person name="Albert R."/>
            <person name="Binder M."/>
            <person name="Bloem J."/>
            <person name="Labutti K."/>
            <person name="Salamov A."/>
            <person name="Andreopoulos B."/>
            <person name="Baker S."/>
            <person name="Barry K."/>
            <person name="Bills G."/>
            <person name="Bluhm B."/>
            <person name="Cannon C."/>
            <person name="Castanera R."/>
            <person name="Culley D."/>
            <person name="Daum C."/>
            <person name="Ezra D."/>
            <person name="Gonzalez J."/>
            <person name="Henrissat B."/>
            <person name="Kuo A."/>
            <person name="Liang C."/>
            <person name="Lipzen A."/>
            <person name="Lutzoni F."/>
            <person name="Magnuson J."/>
            <person name="Mondo S."/>
            <person name="Nolan M."/>
            <person name="Ohm R."/>
            <person name="Pangilinan J."/>
            <person name="Park H.-J."/>
            <person name="Ramirez L."/>
            <person name="Alfaro M."/>
            <person name="Sun H."/>
            <person name="Tritt A."/>
            <person name="Yoshinaga Y."/>
            <person name="Zwiers L.-H."/>
            <person name="Turgeon B."/>
            <person name="Goodwin S."/>
            <person name="Spatafora J."/>
            <person name="Crous P."/>
            <person name="Grigoriev I."/>
        </authorList>
    </citation>
    <scope>NUCLEOTIDE SEQUENCE</scope>
    <source>
        <strain evidence="9">CBS 480.64</strain>
    </source>
</reference>
<evidence type="ECO:0000313" key="9">
    <source>
        <dbReference type="EMBL" id="KAF2863407.1"/>
    </source>
</evidence>
<proteinExistence type="predicted"/>
<feature type="domain" description="Shelterin complex subunit TPP1/Est3" evidence="8">
    <location>
        <begin position="7"/>
        <end position="153"/>
    </location>
</feature>
<keyword evidence="3" id="KW-0158">Chromosome</keyword>
<accession>A0A6A7C846</accession>